<reference evidence="11 12" key="1">
    <citation type="journal article" date="2021" name="Nat. Plants">
        <title>The Taxus genome provides insights into paclitaxel biosynthesis.</title>
        <authorList>
            <person name="Xiong X."/>
            <person name="Gou J."/>
            <person name="Liao Q."/>
            <person name="Li Y."/>
            <person name="Zhou Q."/>
            <person name="Bi G."/>
            <person name="Li C."/>
            <person name="Du R."/>
            <person name="Wang X."/>
            <person name="Sun T."/>
            <person name="Guo L."/>
            <person name="Liang H."/>
            <person name="Lu P."/>
            <person name="Wu Y."/>
            <person name="Zhang Z."/>
            <person name="Ro D.K."/>
            <person name="Shang Y."/>
            <person name="Huang S."/>
            <person name="Yan J."/>
        </authorList>
    </citation>
    <scope>NUCLEOTIDE SEQUENCE [LARGE SCALE GENOMIC DNA]</scope>
    <source>
        <strain evidence="11">Ta-2019</strain>
    </source>
</reference>
<feature type="region of interest" description="Disordered" evidence="7">
    <location>
        <begin position="424"/>
        <end position="457"/>
    </location>
</feature>
<feature type="compositionally biased region" description="Basic and acidic residues" evidence="7">
    <location>
        <begin position="424"/>
        <end position="433"/>
    </location>
</feature>
<evidence type="ECO:0000259" key="9">
    <source>
        <dbReference type="Pfam" id="PF17917"/>
    </source>
</evidence>
<evidence type="ECO:0000259" key="8">
    <source>
        <dbReference type="Pfam" id="PF00078"/>
    </source>
</evidence>
<keyword evidence="3" id="KW-0540">Nuclease</keyword>
<feature type="domain" description="Reverse transcriptase RNase H-like" evidence="9">
    <location>
        <begin position="897"/>
        <end position="1000"/>
    </location>
</feature>
<keyword evidence="4" id="KW-0255">Endonuclease</keyword>
<dbReference type="Pfam" id="PF00078">
    <property type="entry name" value="RVT_1"/>
    <property type="match status" value="1"/>
</dbReference>
<dbReference type="PANTHER" id="PTHR48475:SF1">
    <property type="entry name" value="RNASE H TYPE-1 DOMAIN-CONTAINING PROTEIN"/>
    <property type="match status" value="1"/>
</dbReference>
<proteinExistence type="predicted"/>
<dbReference type="GO" id="GO:0016787">
    <property type="term" value="F:hydrolase activity"/>
    <property type="evidence" value="ECO:0007669"/>
    <property type="project" value="UniProtKB-KW"/>
</dbReference>
<dbReference type="Gene3D" id="3.40.1360.10">
    <property type="match status" value="1"/>
</dbReference>
<dbReference type="GO" id="GO:0003677">
    <property type="term" value="F:DNA binding"/>
    <property type="evidence" value="ECO:0007669"/>
    <property type="project" value="InterPro"/>
</dbReference>
<comment type="caution">
    <text evidence="11">The sequence shown here is derived from an EMBL/GenBank/DDBJ whole genome shotgun (WGS) entry which is preliminary data.</text>
</comment>
<evidence type="ECO:0000313" key="11">
    <source>
        <dbReference type="EMBL" id="KAH9327617.1"/>
    </source>
</evidence>
<dbReference type="InterPro" id="IPR043128">
    <property type="entry name" value="Rev_trsase/Diguanyl_cyclase"/>
</dbReference>
<dbReference type="Gene3D" id="3.10.10.10">
    <property type="entry name" value="HIV Type 1 Reverse Transcriptase, subunit A, domain 1"/>
    <property type="match status" value="1"/>
</dbReference>
<evidence type="ECO:0008006" key="13">
    <source>
        <dbReference type="Google" id="ProtNLM"/>
    </source>
</evidence>
<dbReference type="CDD" id="cd09274">
    <property type="entry name" value="RNase_HI_RT_Ty3"/>
    <property type="match status" value="1"/>
</dbReference>
<dbReference type="GO" id="GO:0005694">
    <property type="term" value="C:chromosome"/>
    <property type="evidence" value="ECO:0007669"/>
    <property type="project" value="InterPro"/>
</dbReference>
<dbReference type="InterPro" id="IPR041373">
    <property type="entry name" value="RT_RNaseH"/>
</dbReference>
<dbReference type="Proteomes" id="UP000824469">
    <property type="component" value="Unassembled WGS sequence"/>
</dbReference>
<evidence type="ECO:0000256" key="4">
    <source>
        <dbReference type="ARBA" id="ARBA00022759"/>
    </source>
</evidence>
<evidence type="ECO:0000256" key="2">
    <source>
        <dbReference type="ARBA" id="ARBA00022695"/>
    </source>
</evidence>
<gene>
    <name evidence="11" type="ORF">KI387_007795</name>
</gene>
<dbReference type="InterPro" id="IPR043502">
    <property type="entry name" value="DNA/RNA_pol_sf"/>
</dbReference>
<dbReference type="Pfam" id="PF17917">
    <property type="entry name" value="RT_RNaseH"/>
    <property type="match status" value="1"/>
</dbReference>
<dbReference type="CDD" id="cd00223">
    <property type="entry name" value="TOPRIM_TopoIIB_SPO"/>
    <property type="match status" value="1"/>
</dbReference>
<dbReference type="SUPFAM" id="SSF56726">
    <property type="entry name" value="DNA topoisomerase IV, alpha subunit"/>
    <property type="match status" value="1"/>
</dbReference>
<keyword evidence="2" id="KW-0548">Nucleotidyltransferase</keyword>
<dbReference type="EMBL" id="JAHRHJ020000002">
    <property type="protein sequence ID" value="KAH9327617.1"/>
    <property type="molecule type" value="Genomic_DNA"/>
</dbReference>
<keyword evidence="5" id="KW-0378">Hydrolase</keyword>
<keyword evidence="1" id="KW-0808">Transferase</keyword>
<evidence type="ECO:0000256" key="1">
    <source>
        <dbReference type="ARBA" id="ARBA00022679"/>
    </source>
</evidence>
<feature type="non-terminal residue" evidence="11">
    <location>
        <position position="1"/>
    </location>
</feature>
<keyword evidence="6" id="KW-0695">RNA-directed DNA polymerase</keyword>
<dbReference type="GO" id="GO:0004519">
    <property type="term" value="F:endonuclease activity"/>
    <property type="evidence" value="ECO:0007669"/>
    <property type="project" value="UniProtKB-KW"/>
</dbReference>
<sequence>MHCGSNFEEVIEKGSQIEKALIAKGMLKPVIKNKHEAKSTDKPKFFNKNKHVVGDGITDSKRVQAVQTGPLLKLSQGPHPKAPTKCTFTSLTESLSTILKQLDGAKMVEYPTATMPYPEDAPKQINTIQILEKSCAVGTRRAHLIIPDLVPTPEESQYNLIEKLEKMSAKISILDLLKISNAHKNILFKTLQNSGVSTEIDPTNLQAMIACLDTNDHITFDHTAIPHNNPEHNLPLYLKVVVTHHKIKRVLVDGGSAYECPSVDVVVPLQMEAMKNRVDSESLTPFNQDFPSLVNPFASWEATSAKYGPSRPFTLEQALLISDLSVSPRTRGKPYFQFKSTRKQCPKPLEKFVHSGLLSEEKMLEDPTSRVPEGTMASCNQAPQYIKGPRMMFVMGYSGFGCGVNAQGRLEPIPIPHFKTDKHGLGIRPHDALPSENNATSSESEDVSPHSDSDADSQCSLYEDLASTNLFPDSSVLTLSESIPLDKYPIALVYPELIDWDQQLHVPLDFFENDEAFVEFMGLRDFIPAGDHKKGFKIQLDTCAYFGEEAEMCGWLNKKVVTKSIPTSEKPSKKAQRKSHSDKLFDELIDKQNEESKDEVIYPFKDDHELPQEVDLTLPPDPTWMEDASKMLIEETISVNIGSEEQPRIVKLGASLSAQEQKTFVELLKEYVDIFTWTYVDMPGLDPELVVHNLVVHPDAKPIKQKLRKMHPKVALLVKEELEKLLAVDFIKPIDYSEWISNIVPVQKKPVGIRICMDFCDINKACPKDDFPLPNIDMIVDSTAGYEMLSLMDGFSGYNQIRIVEEDQHKTTFITPWGTFCYKVMPFGLKNVGATYQRAMTVIFHDMISDIMEDYVDDILAKSKSRKEHPEVLRRIFQHLRDYKYLSNPPVLMPPTPGEPLLLYISATQFSIGALLAQYDLAHKERAVYYLSRTLIAYELNYPQIEKACLAVVFTFQKLRHYLLNNKTKLISKVDPLKYLLSKPALIGRMANWIILLSEFDIEFVNQKSLKGQVLADQLAEAPLPGMEPLCLDLPDASMMYIEESIEWQVHFDGSFTFHGSGAGVVLITPNGDIHPALWAYRTSIRTPTGVTPYSLVYGTEAIIPLEVELPSLRISLRDYLDKDEDYRVAHLAELELLDERHIRALNHLKFYQNRVSRGYNKCIIHQEFDVGDLVLKENQKNTVKDREKKGKFEANWLGPYVSSTTTLALTGAPRSVTWSTEQWWLGGPTLGGPPNCLDGPYPAGCSGIGCLTDLDEWPDLCDLEPITLVSNCRDEYHSSLPTSAATLLEYQKVAPALVIPAEEGYKSPLECPLGENLCPRPCIPISALGLGALVPMAAVRILVVMNEFIFLDTEDEHRKGMEELQQHDQDVSRNLRSMLSNDEILPNSTCLLLLMTANGISNSEFCMLSHMTMTTIGTQNQQDNNNEEEVGIIIGMHCLHFMLEFKKKAILQGRVDGVPDVVTTKKEEAYFQSTHCIETSKGLLLDRNFPDFFNNSGFSFPSKQIWIFGLGSMIGTQSYGNQIPSSTKALEPNGDIVDCTMLGPAGHLINGNLHLLQKWVFESDARYIILVEKDAIFQRLAEDRIYNFIPSIMITAKGYPDLASRVLLHCLSRKFPNLLILALVDWNPAGLAIVCTYKFGSIAMGLEASKYVCDVKWLGLRGNDLHLVPENARLKLKPRDHQLAKSLLSSKMLQ</sequence>
<organism evidence="11 12">
    <name type="scientific">Taxus chinensis</name>
    <name type="common">Chinese yew</name>
    <name type="synonym">Taxus wallichiana var. chinensis</name>
    <dbReference type="NCBI Taxonomy" id="29808"/>
    <lineage>
        <taxon>Eukaryota</taxon>
        <taxon>Viridiplantae</taxon>
        <taxon>Streptophyta</taxon>
        <taxon>Embryophyta</taxon>
        <taxon>Tracheophyta</taxon>
        <taxon>Spermatophyta</taxon>
        <taxon>Pinopsida</taxon>
        <taxon>Pinidae</taxon>
        <taxon>Conifers II</taxon>
        <taxon>Cupressales</taxon>
        <taxon>Taxaceae</taxon>
        <taxon>Taxus</taxon>
    </lineage>
</organism>
<accession>A0AA38GSV0</accession>
<dbReference type="Pfam" id="PF21180">
    <property type="entry name" value="TOP6A-Spo11_Toprim"/>
    <property type="match status" value="1"/>
</dbReference>
<feature type="domain" description="Reverse transcriptase" evidence="8">
    <location>
        <begin position="747"/>
        <end position="885"/>
    </location>
</feature>
<dbReference type="InterPro" id="IPR036078">
    <property type="entry name" value="Spo11/TopoVI_A_sf"/>
</dbReference>
<evidence type="ECO:0000256" key="7">
    <source>
        <dbReference type="SAM" id="MobiDB-lite"/>
    </source>
</evidence>
<evidence type="ECO:0000259" key="10">
    <source>
        <dbReference type="Pfam" id="PF21180"/>
    </source>
</evidence>
<dbReference type="Gene3D" id="3.10.20.370">
    <property type="match status" value="1"/>
</dbReference>
<dbReference type="PANTHER" id="PTHR48475">
    <property type="entry name" value="RIBONUCLEASE H"/>
    <property type="match status" value="1"/>
</dbReference>
<dbReference type="InterPro" id="IPR000477">
    <property type="entry name" value="RT_dom"/>
</dbReference>
<dbReference type="InterPro" id="IPR034136">
    <property type="entry name" value="TOPRIM_Topo6A/Spo11"/>
</dbReference>
<evidence type="ECO:0000256" key="6">
    <source>
        <dbReference type="ARBA" id="ARBA00022918"/>
    </source>
</evidence>
<dbReference type="GO" id="GO:0003964">
    <property type="term" value="F:RNA-directed DNA polymerase activity"/>
    <property type="evidence" value="ECO:0007669"/>
    <property type="project" value="UniProtKB-KW"/>
</dbReference>
<protein>
    <recommendedName>
        <fullName evidence="13">Reverse transcriptase</fullName>
    </recommendedName>
</protein>
<dbReference type="Gene3D" id="3.30.70.270">
    <property type="match status" value="1"/>
</dbReference>
<keyword evidence="12" id="KW-1185">Reference proteome</keyword>
<name>A0AA38GSV0_TAXCH</name>
<evidence type="ECO:0000256" key="5">
    <source>
        <dbReference type="ARBA" id="ARBA00022801"/>
    </source>
</evidence>
<feature type="domain" description="Topoisomerase 6 subunit A/Spo11 TOPRIM" evidence="10">
    <location>
        <begin position="1568"/>
        <end position="1692"/>
    </location>
</feature>
<dbReference type="SUPFAM" id="SSF56672">
    <property type="entry name" value="DNA/RNA polymerases"/>
    <property type="match status" value="1"/>
</dbReference>
<dbReference type="CDD" id="cd01647">
    <property type="entry name" value="RT_LTR"/>
    <property type="match status" value="1"/>
</dbReference>
<evidence type="ECO:0000256" key="3">
    <source>
        <dbReference type="ARBA" id="ARBA00022722"/>
    </source>
</evidence>
<evidence type="ECO:0000313" key="12">
    <source>
        <dbReference type="Proteomes" id="UP000824469"/>
    </source>
</evidence>